<reference evidence="2" key="1">
    <citation type="journal article" date="2023" name="Science">
        <title>Genome structures resolve the early diversification of teleost fishes.</title>
        <authorList>
            <person name="Parey E."/>
            <person name="Louis A."/>
            <person name="Montfort J."/>
            <person name="Bouchez O."/>
            <person name="Roques C."/>
            <person name="Iampietro C."/>
            <person name="Lluch J."/>
            <person name="Castinel A."/>
            <person name="Donnadieu C."/>
            <person name="Desvignes T."/>
            <person name="Floi Bucao C."/>
            <person name="Jouanno E."/>
            <person name="Wen M."/>
            <person name="Mejri S."/>
            <person name="Dirks R."/>
            <person name="Jansen H."/>
            <person name="Henkel C."/>
            <person name="Chen W.J."/>
            <person name="Zahm M."/>
            <person name="Cabau C."/>
            <person name="Klopp C."/>
            <person name="Thompson A.W."/>
            <person name="Robinson-Rechavi M."/>
            <person name="Braasch I."/>
            <person name="Lecointre G."/>
            <person name="Bobe J."/>
            <person name="Postlethwait J.H."/>
            <person name="Berthelot C."/>
            <person name="Roest Crollius H."/>
            <person name="Guiguen Y."/>
        </authorList>
    </citation>
    <scope>NUCLEOTIDE SEQUENCE</scope>
    <source>
        <strain evidence="2">Concon-B</strain>
    </source>
</reference>
<proteinExistence type="predicted"/>
<dbReference type="Proteomes" id="UP001152803">
    <property type="component" value="Unassembled WGS sequence"/>
</dbReference>
<feature type="region of interest" description="Disordered" evidence="1">
    <location>
        <begin position="22"/>
        <end position="41"/>
    </location>
</feature>
<protein>
    <submittedName>
        <fullName evidence="2">Uncharacterized protein</fullName>
    </submittedName>
</protein>
<feature type="region of interest" description="Disordered" evidence="1">
    <location>
        <begin position="66"/>
        <end position="102"/>
    </location>
</feature>
<name>A0A9Q1DDX0_CONCO</name>
<evidence type="ECO:0000313" key="3">
    <source>
        <dbReference type="Proteomes" id="UP001152803"/>
    </source>
</evidence>
<accession>A0A9Q1DDX0</accession>
<evidence type="ECO:0000313" key="2">
    <source>
        <dbReference type="EMBL" id="KAJ8267500.1"/>
    </source>
</evidence>
<organism evidence="2 3">
    <name type="scientific">Conger conger</name>
    <name type="common">Conger eel</name>
    <name type="synonym">Muraena conger</name>
    <dbReference type="NCBI Taxonomy" id="82655"/>
    <lineage>
        <taxon>Eukaryota</taxon>
        <taxon>Metazoa</taxon>
        <taxon>Chordata</taxon>
        <taxon>Craniata</taxon>
        <taxon>Vertebrata</taxon>
        <taxon>Euteleostomi</taxon>
        <taxon>Actinopterygii</taxon>
        <taxon>Neopterygii</taxon>
        <taxon>Teleostei</taxon>
        <taxon>Anguilliformes</taxon>
        <taxon>Congridae</taxon>
        <taxon>Conger</taxon>
    </lineage>
</organism>
<keyword evidence="3" id="KW-1185">Reference proteome</keyword>
<gene>
    <name evidence="2" type="ORF">COCON_G00126720</name>
</gene>
<evidence type="ECO:0000256" key="1">
    <source>
        <dbReference type="SAM" id="MobiDB-lite"/>
    </source>
</evidence>
<comment type="caution">
    <text evidence="2">The sequence shown here is derived from an EMBL/GenBank/DDBJ whole genome shotgun (WGS) entry which is preliminary data.</text>
</comment>
<sequence length="102" mass="10750">MLGYKMAGGRALGELPGIRFKRTPACLSGRPPAAGNSRLERCGPIGRKQQCLRSAAGDVSAASAAVKFPSSPLSPAPRRPLSRQDPQLTQRPCPAEARSRSP</sequence>
<dbReference type="EMBL" id="JAFJMO010000009">
    <property type="protein sequence ID" value="KAJ8267500.1"/>
    <property type="molecule type" value="Genomic_DNA"/>
</dbReference>
<dbReference type="AlphaFoldDB" id="A0A9Q1DDX0"/>